<dbReference type="SMART" id="SM00504">
    <property type="entry name" value="Ubox"/>
    <property type="match status" value="1"/>
</dbReference>
<evidence type="ECO:0000259" key="7">
    <source>
        <dbReference type="PROSITE" id="PS51698"/>
    </source>
</evidence>
<reference evidence="8 9" key="1">
    <citation type="journal article" date="2014" name="Agronomy (Basel)">
        <title>A Draft Genome Sequence for Ensete ventricosum, the Drought-Tolerant Tree Against Hunger.</title>
        <authorList>
            <person name="Harrison J."/>
            <person name="Moore K.A."/>
            <person name="Paszkiewicz K."/>
            <person name="Jones T."/>
            <person name="Grant M."/>
            <person name="Ambacheew D."/>
            <person name="Muzemil S."/>
            <person name="Studholme D.J."/>
        </authorList>
    </citation>
    <scope>NUCLEOTIDE SEQUENCE [LARGE SCALE GENOMIC DNA]</scope>
</reference>
<dbReference type="Pfam" id="PF25598">
    <property type="entry name" value="ARM_PUB"/>
    <property type="match status" value="1"/>
</dbReference>
<feature type="region of interest" description="Disordered" evidence="6">
    <location>
        <begin position="1"/>
        <end position="20"/>
    </location>
</feature>
<dbReference type="InterPro" id="IPR016024">
    <property type="entry name" value="ARM-type_fold"/>
</dbReference>
<evidence type="ECO:0000256" key="3">
    <source>
        <dbReference type="ARBA" id="ARBA00022679"/>
    </source>
</evidence>
<dbReference type="InterPro" id="IPR058678">
    <property type="entry name" value="ARM_PUB"/>
</dbReference>
<sequence>MRKGDIRSDKVHGDDDGGPYGSSFLMREPWVNKDRQAGSAFFSCHIRKARSVRIALMEGVEVPPYFLCPVSLEIMRDPVTLATGITYDRESIERWIFSHKHEICPVTKQPLPNLDVTPNHTLRRIIQAWCAANASNGVERFPTPRPPVDMTRISALLDEARLPQTQMTALGKLKAIVAESDRNRRCVESSCAVNVLASIIENSVSNSKDLEEELCDGVGSSSATDEALTILCSLQLSDKSLLGLLQRDANVIESLTKVLERSSYPSRAYSLLLLKSLLSIISPARLLSLREQLFQELTKVLRDQISYQATKAALHALGAVCSWGKNRLKAVEAGAVRVLIELLLDEPEKRVCEMILGVLHQLCACGEGRAELIGHAAGIAVVSKKMHRVSQPASRMAVKILYAVAKSSPSLAVLQEMLQVGAVSKLCLMLQMDCDIKVKEKIQGMLRLHSKAWRNSPCIIPRLRASYPSP</sequence>
<dbReference type="GO" id="GO:0016567">
    <property type="term" value="P:protein ubiquitination"/>
    <property type="evidence" value="ECO:0007669"/>
    <property type="project" value="UniProtKB-UniRule"/>
</dbReference>
<name>A0A427ALX6_ENSVE</name>
<dbReference type="CDD" id="cd16664">
    <property type="entry name" value="RING-Ubox_PUB"/>
    <property type="match status" value="1"/>
</dbReference>
<dbReference type="EMBL" id="AMZH03001985">
    <property type="protein sequence ID" value="RRT77210.1"/>
    <property type="molecule type" value="Genomic_DNA"/>
</dbReference>
<dbReference type="InterPro" id="IPR003613">
    <property type="entry name" value="Ubox_domain"/>
</dbReference>
<dbReference type="Pfam" id="PF04564">
    <property type="entry name" value="U-box"/>
    <property type="match status" value="1"/>
</dbReference>
<comment type="pathway">
    <text evidence="2 5">Protein modification; protein ubiquitination.</text>
</comment>
<dbReference type="PANTHER" id="PTHR22849:SF168">
    <property type="entry name" value="U-BOX DOMAIN-CONTAINING PROTEIN"/>
    <property type="match status" value="1"/>
</dbReference>
<evidence type="ECO:0000313" key="9">
    <source>
        <dbReference type="Proteomes" id="UP000287651"/>
    </source>
</evidence>
<dbReference type="AlphaFoldDB" id="A0A427ALX6"/>
<evidence type="ECO:0000313" key="8">
    <source>
        <dbReference type="EMBL" id="RRT77210.1"/>
    </source>
</evidence>
<comment type="function">
    <text evidence="5">Functions as an E3 ubiquitin ligase.</text>
</comment>
<dbReference type="PROSITE" id="PS51698">
    <property type="entry name" value="U_BOX"/>
    <property type="match status" value="1"/>
</dbReference>
<evidence type="ECO:0000256" key="5">
    <source>
        <dbReference type="RuleBase" id="RU369093"/>
    </source>
</evidence>
<dbReference type="InterPro" id="IPR011989">
    <property type="entry name" value="ARM-like"/>
</dbReference>
<dbReference type="Proteomes" id="UP000287651">
    <property type="component" value="Unassembled WGS sequence"/>
</dbReference>
<dbReference type="FunFam" id="3.30.40.10:FF:000442">
    <property type="entry name" value="RING-type E3 ubiquitin transferase"/>
    <property type="match status" value="1"/>
</dbReference>
<dbReference type="SUPFAM" id="SSF57850">
    <property type="entry name" value="RING/U-box"/>
    <property type="match status" value="1"/>
</dbReference>
<comment type="caution">
    <text evidence="8">The sequence shown here is derived from an EMBL/GenBank/DDBJ whole genome shotgun (WGS) entry which is preliminary data.</text>
</comment>
<dbReference type="PANTHER" id="PTHR22849">
    <property type="entry name" value="WDSAM1 PROTEIN"/>
    <property type="match status" value="1"/>
</dbReference>
<evidence type="ECO:0000256" key="1">
    <source>
        <dbReference type="ARBA" id="ARBA00000900"/>
    </source>
</evidence>
<evidence type="ECO:0000256" key="6">
    <source>
        <dbReference type="SAM" id="MobiDB-lite"/>
    </source>
</evidence>
<dbReference type="Gene3D" id="3.30.40.10">
    <property type="entry name" value="Zinc/RING finger domain, C3HC4 (zinc finger)"/>
    <property type="match status" value="1"/>
</dbReference>
<feature type="compositionally biased region" description="Basic and acidic residues" evidence="6">
    <location>
        <begin position="1"/>
        <end position="15"/>
    </location>
</feature>
<dbReference type="SUPFAM" id="SSF48371">
    <property type="entry name" value="ARM repeat"/>
    <property type="match status" value="1"/>
</dbReference>
<keyword evidence="3 5" id="KW-0808">Transferase</keyword>
<dbReference type="UniPathway" id="UPA00143"/>
<proteinExistence type="predicted"/>
<comment type="catalytic activity">
    <reaction evidence="1 5">
        <text>S-ubiquitinyl-[E2 ubiquitin-conjugating enzyme]-L-cysteine + [acceptor protein]-L-lysine = [E2 ubiquitin-conjugating enzyme]-L-cysteine + N(6)-ubiquitinyl-[acceptor protein]-L-lysine.</text>
        <dbReference type="EC" id="2.3.2.27"/>
    </reaction>
</comment>
<evidence type="ECO:0000256" key="4">
    <source>
        <dbReference type="ARBA" id="ARBA00022786"/>
    </source>
</evidence>
<dbReference type="GO" id="GO:0061630">
    <property type="term" value="F:ubiquitin protein ligase activity"/>
    <property type="evidence" value="ECO:0007669"/>
    <property type="project" value="UniProtKB-UniRule"/>
</dbReference>
<dbReference type="EC" id="2.3.2.27" evidence="5"/>
<keyword evidence="4 5" id="KW-0833">Ubl conjugation pathway</keyword>
<dbReference type="InterPro" id="IPR013083">
    <property type="entry name" value="Znf_RING/FYVE/PHD"/>
</dbReference>
<dbReference type="Gene3D" id="1.25.10.10">
    <property type="entry name" value="Leucine-rich Repeat Variant"/>
    <property type="match status" value="1"/>
</dbReference>
<accession>A0A427ALX6</accession>
<evidence type="ECO:0000256" key="2">
    <source>
        <dbReference type="ARBA" id="ARBA00004906"/>
    </source>
</evidence>
<gene>
    <name evidence="8" type="ORF">B296_00012431</name>
</gene>
<dbReference type="InterPro" id="IPR045210">
    <property type="entry name" value="RING-Ubox_PUB"/>
</dbReference>
<feature type="domain" description="U-box" evidence="7">
    <location>
        <begin position="61"/>
        <end position="136"/>
    </location>
</feature>
<protein>
    <recommendedName>
        <fullName evidence="5 7">U-box domain-containing protein</fullName>
        <ecNumber evidence="5">2.3.2.27</ecNumber>
    </recommendedName>
    <alternativeName>
        <fullName evidence="5">RING-type E3 ubiquitin transferase PUB</fullName>
    </alternativeName>
</protein>
<dbReference type="InterPro" id="IPR045185">
    <property type="entry name" value="PUB22/23/24-like"/>
</dbReference>
<organism evidence="8 9">
    <name type="scientific">Ensete ventricosum</name>
    <name type="common">Abyssinian banana</name>
    <name type="synonym">Musa ensete</name>
    <dbReference type="NCBI Taxonomy" id="4639"/>
    <lineage>
        <taxon>Eukaryota</taxon>
        <taxon>Viridiplantae</taxon>
        <taxon>Streptophyta</taxon>
        <taxon>Embryophyta</taxon>
        <taxon>Tracheophyta</taxon>
        <taxon>Spermatophyta</taxon>
        <taxon>Magnoliopsida</taxon>
        <taxon>Liliopsida</taxon>
        <taxon>Zingiberales</taxon>
        <taxon>Musaceae</taxon>
        <taxon>Ensete</taxon>
    </lineage>
</organism>